<reference evidence="4" key="1">
    <citation type="journal article" date="2017" name="Genome Biol.">
        <title>Comparative genomics reveals high biological diversity and specific adaptations in the industrially and medically important fungal genus Aspergillus.</title>
        <authorList>
            <person name="de Vries R.P."/>
            <person name="Riley R."/>
            <person name="Wiebenga A."/>
            <person name="Aguilar-Osorio G."/>
            <person name="Amillis S."/>
            <person name="Uchima C.A."/>
            <person name="Anderluh G."/>
            <person name="Asadollahi M."/>
            <person name="Askin M."/>
            <person name="Barry K."/>
            <person name="Battaglia E."/>
            <person name="Bayram O."/>
            <person name="Benocci T."/>
            <person name="Braus-Stromeyer S.A."/>
            <person name="Caldana C."/>
            <person name="Canovas D."/>
            <person name="Cerqueira G.C."/>
            <person name="Chen F."/>
            <person name="Chen W."/>
            <person name="Choi C."/>
            <person name="Clum A."/>
            <person name="Dos Santos R.A."/>
            <person name="Damasio A.R."/>
            <person name="Diallinas G."/>
            <person name="Emri T."/>
            <person name="Fekete E."/>
            <person name="Flipphi M."/>
            <person name="Freyberg S."/>
            <person name="Gallo A."/>
            <person name="Gournas C."/>
            <person name="Habgood R."/>
            <person name="Hainaut M."/>
            <person name="Harispe M.L."/>
            <person name="Henrissat B."/>
            <person name="Hilden K.S."/>
            <person name="Hope R."/>
            <person name="Hossain A."/>
            <person name="Karabika E."/>
            <person name="Karaffa L."/>
            <person name="Karanyi Z."/>
            <person name="Krasevec N."/>
            <person name="Kuo A."/>
            <person name="Kusch H."/>
            <person name="LaButti K."/>
            <person name="Lagendijk E.L."/>
            <person name="Lapidus A."/>
            <person name="Levasseur A."/>
            <person name="Lindquist E."/>
            <person name="Lipzen A."/>
            <person name="Logrieco A.F."/>
            <person name="MacCabe A."/>
            <person name="Maekelae M.R."/>
            <person name="Malavazi I."/>
            <person name="Melin P."/>
            <person name="Meyer V."/>
            <person name="Mielnichuk N."/>
            <person name="Miskei M."/>
            <person name="Molnar A.P."/>
            <person name="Mule G."/>
            <person name="Ngan C.Y."/>
            <person name="Orejas M."/>
            <person name="Orosz E."/>
            <person name="Ouedraogo J.P."/>
            <person name="Overkamp K.M."/>
            <person name="Park H.-S."/>
            <person name="Perrone G."/>
            <person name="Piumi F."/>
            <person name="Punt P.J."/>
            <person name="Ram A.F."/>
            <person name="Ramon A."/>
            <person name="Rauscher S."/>
            <person name="Record E."/>
            <person name="Riano-Pachon D.M."/>
            <person name="Robert V."/>
            <person name="Roehrig J."/>
            <person name="Ruller R."/>
            <person name="Salamov A."/>
            <person name="Salih N.S."/>
            <person name="Samson R.A."/>
            <person name="Sandor E."/>
            <person name="Sanguinetti M."/>
            <person name="Schuetze T."/>
            <person name="Sepcic K."/>
            <person name="Shelest E."/>
            <person name="Sherlock G."/>
            <person name="Sophianopoulou V."/>
            <person name="Squina F.M."/>
            <person name="Sun H."/>
            <person name="Susca A."/>
            <person name="Todd R.B."/>
            <person name="Tsang A."/>
            <person name="Unkles S.E."/>
            <person name="van de Wiele N."/>
            <person name="van Rossen-Uffink D."/>
            <person name="Oliveira J.V."/>
            <person name="Vesth T.C."/>
            <person name="Visser J."/>
            <person name="Yu J.-H."/>
            <person name="Zhou M."/>
            <person name="Andersen M.R."/>
            <person name="Archer D.B."/>
            <person name="Baker S.E."/>
            <person name="Benoit I."/>
            <person name="Brakhage A.A."/>
            <person name="Braus G.H."/>
            <person name="Fischer R."/>
            <person name="Frisvad J.C."/>
            <person name="Goldman G.H."/>
            <person name="Houbraken J."/>
            <person name="Oakley B."/>
            <person name="Pocsi I."/>
            <person name="Scazzocchio C."/>
            <person name="Seiboth B."/>
            <person name="vanKuyk P.A."/>
            <person name="Wortman J."/>
            <person name="Dyer P.S."/>
            <person name="Grigoriev I.V."/>
        </authorList>
    </citation>
    <scope>NUCLEOTIDE SEQUENCE [LARGE SCALE GENOMIC DNA]</scope>
    <source>
        <strain evidence="4">CBS 593.65</strain>
    </source>
</reference>
<keyword evidence="2" id="KW-0472">Membrane</keyword>
<name>A0A1L9TFL8_9EURO</name>
<keyword evidence="2" id="KW-1133">Transmembrane helix</keyword>
<sequence length="379" mass="40670">MRSITTPGHAFVHNPKLAFSSCMLYIFSLSLLVMSMAPTGTMATMMRPLMMVLILFSLSFVHGQIRYDSQTSRFRCPSPNTSYCATESLLGSSIISCGPDGTAEMRSCHVELFGIVPVKYKGAAVCYEASARSGNAVCAFNGTGYTLSGLKIHIPETALCDTMLLIPPTIDEVDNEEAQAANKRQNEHEPEISASDEVSMHSNPSEDAKSAIPAGRDITSQNLPRAVMLPSIPLPAPSDVRDHNSPICSNPWAKDTRTADRMTLDVVLVVPTQRIEIASTLSQPSSSAVWATQSTHTSPPMVTSEGSDIFPSTLTPTPATGTYSKTAVSGQSGGNSTWNGSSVHGTDLSNGVEYVNLRTVIVVCIFTLILWAFALLHCF</sequence>
<feature type="transmembrane region" description="Helical" evidence="2">
    <location>
        <begin position="17"/>
        <end position="37"/>
    </location>
</feature>
<feature type="transmembrane region" description="Helical" evidence="2">
    <location>
        <begin position="49"/>
        <end position="67"/>
    </location>
</feature>
<evidence type="ECO:0000256" key="2">
    <source>
        <dbReference type="SAM" id="Phobius"/>
    </source>
</evidence>
<dbReference type="STRING" id="1036612.A0A1L9TFL8"/>
<feature type="transmembrane region" description="Helical" evidence="2">
    <location>
        <begin position="357"/>
        <end position="376"/>
    </location>
</feature>
<dbReference type="VEuPathDB" id="FungiDB:ASPSYDRAFT_1032401"/>
<evidence type="ECO:0000313" key="3">
    <source>
        <dbReference type="EMBL" id="OJJ58171.1"/>
    </source>
</evidence>
<feature type="region of interest" description="Disordered" evidence="1">
    <location>
        <begin position="176"/>
        <end position="215"/>
    </location>
</feature>
<proteinExistence type="predicted"/>
<organism evidence="3 4">
    <name type="scientific">Aspergillus sydowii CBS 593.65</name>
    <dbReference type="NCBI Taxonomy" id="1036612"/>
    <lineage>
        <taxon>Eukaryota</taxon>
        <taxon>Fungi</taxon>
        <taxon>Dikarya</taxon>
        <taxon>Ascomycota</taxon>
        <taxon>Pezizomycotina</taxon>
        <taxon>Eurotiomycetes</taxon>
        <taxon>Eurotiomycetidae</taxon>
        <taxon>Eurotiales</taxon>
        <taxon>Aspergillaceae</taxon>
        <taxon>Aspergillus</taxon>
        <taxon>Aspergillus subgen. Nidulantes</taxon>
    </lineage>
</organism>
<dbReference type="GeneID" id="63755853"/>
<keyword evidence="2" id="KW-0812">Transmembrane</keyword>
<dbReference type="AlphaFoldDB" id="A0A1L9TFL8"/>
<evidence type="ECO:0000256" key="1">
    <source>
        <dbReference type="SAM" id="MobiDB-lite"/>
    </source>
</evidence>
<dbReference type="EMBL" id="KV878587">
    <property type="protein sequence ID" value="OJJ58171.1"/>
    <property type="molecule type" value="Genomic_DNA"/>
</dbReference>
<gene>
    <name evidence="3" type="ORF">ASPSYDRAFT_1032401</name>
</gene>
<dbReference type="Proteomes" id="UP000184356">
    <property type="component" value="Unassembled WGS sequence"/>
</dbReference>
<keyword evidence="4" id="KW-1185">Reference proteome</keyword>
<evidence type="ECO:0000313" key="4">
    <source>
        <dbReference type="Proteomes" id="UP000184356"/>
    </source>
</evidence>
<accession>A0A1L9TFL8</accession>
<dbReference type="RefSeq" id="XP_040701977.1">
    <property type="nucleotide sequence ID" value="XM_040839780.1"/>
</dbReference>
<dbReference type="OrthoDB" id="4500939at2759"/>
<protein>
    <submittedName>
        <fullName evidence="3">Uncharacterized protein</fullName>
    </submittedName>
</protein>